<organism evidence="2 3">
    <name type="scientific">Mortierella isabellina</name>
    <name type="common">Filamentous fungus</name>
    <name type="synonym">Umbelopsis isabellina</name>
    <dbReference type="NCBI Taxonomy" id="91625"/>
    <lineage>
        <taxon>Eukaryota</taxon>
        <taxon>Fungi</taxon>
        <taxon>Fungi incertae sedis</taxon>
        <taxon>Mucoromycota</taxon>
        <taxon>Mucoromycotina</taxon>
        <taxon>Umbelopsidomycetes</taxon>
        <taxon>Umbelopsidales</taxon>
        <taxon>Umbelopsidaceae</taxon>
        <taxon>Umbelopsis</taxon>
    </lineage>
</organism>
<feature type="compositionally biased region" description="Polar residues" evidence="1">
    <location>
        <begin position="113"/>
        <end position="132"/>
    </location>
</feature>
<dbReference type="OrthoDB" id="2355444at2759"/>
<comment type="caution">
    <text evidence="2">The sequence shown here is derived from an EMBL/GenBank/DDBJ whole genome shotgun (WGS) entry which is preliminary data.</text>
</comment>
<evidence type="ECO:0000256" key="1">
    <source>
        <dbReference type="SAM" id="MobiDB-lite"/>
    </source>
</evidence>
<gene>
    <name evidence="2" type="ORF">INT43_008790</name>
</gene>
<protein>
    <submittedName>
        <fullName evidence="2">Uncharacterized protein</fullName>
    </submittedName>
</protein>
<dbReference type="Proteomes" id="UP000654370">
    <property type="component" value="Unassembled WGS sequence"/>
</dbReference>
<feature type="region of interest" description="Disordered" evidence="1">
    <location>
        <begin position="113"/>
        <end position="159"/>
    </location>
</feature>
<reference evidence="2" key="1">
    <citation type="submission" date="2020-12" db="EMBL/GenBank/DDBJ databases">
        <title>Metabolic potential, ecology and presence of endohyphal bacteria is reflected in genomic diversity of Mucoromycotina.</title>
        <authorList>
            <person name="Muszewska A."/>
            <person name="Okrasinska A."/>
            <person name="Steczkiewicz K."/>
            <person name="Drgas O."/>
            <person name="Orlowska M."/>
            <person name="Perlinska-Lenart U."/>
            <person name="Aleksandrzak-Piekarczyk T."/>
            <person name="Szatraj K."/>
            <person name="Zielenkiewicz U."/>
            <person name="Pilsyk S."/>
            <person name="Malc E."/>
            <person name="Mieczkowski P."/>
            <person name="Kruszewska J.S."/>
            <person name="Biernat P."/>
            <person name="Pawlowska J."/>
        </authorList>
    </citation>
    <scope>NUCLEOTIDE SEQUENCE</scope>
    <source>
        <strain evidence="2">WA0000067209</strain>
    </source>
</reference>
<accession>A0A8H7UIN2</accession>
<keyword evidence="3" id="KW-1185">Reference proteome</keyword>
<evidence type="ECO:0000313" key="2">
    <source>
        <dbReference type="EMBL" id="KAG2181208.1"/>
    </source>
</evidence>
<dbReference type="AlphaFoldDB" id="A0A8H7UIN2"/>
<proteinExistence type="predicted"/>
<name>A0A8H7UIN2_MORIS</name>
<sequence>MTAEPTRSGTPGRNNLVIQRDFHGRLLLCDHIRNTMITAEDWIAHERYRVGQDIQPRHCDDYDMLTQIIDDVFHLQQESYDSWVNNKTDRIPVKAPLDSRPALIVKACSDTTGDEMSQLNTPNLSPTSVDMTSQKERQSSPDHSLPQTPSPVQSPVPTSAKNINTHVWKSPLHRLYFYSSKVAGCVNVLLELESLHKLCESWETTTNNLHAFQAILSNHVAALIQSIALDASENSDFATMMDIRAELILYLESKHNWSMMSGRFTGNFNLVSFMKLVTEAQRDASVSSELDQISESDSNHQIIRPGKRRSLHSSSEDLRLDAEVSSEEVFKKKRQESISALQERLHKMKVEIEQTGLAKMHPSEDSS</sequence>
<dbReference type="EMBL" id="JAEPQZ010000005">
    <property type="protein sequence ID" value="KAG2181208.1"/>
    <property type="molecule type" value="Genomic_DNA"/>
</dbReference>
<evidence type="ECO:0000313" key="3">
    <source>
        <dbReference type="Proteomes" id="UP000654370"/>
    </source>
</evidence>
<feature type="region of interest" description="Disordered" evidence="1">
    <location>
        <begin position="288"/>
        <end position="315"/>
    </location>
</feature>
<feature type="compositionally biased region" description="Polar residues" evidence="1">
    <location>
        <begin position="288"/>
        <end position="301"/>
    </location>
</feature>